<evidence type="ECO:0000313" key="1">
    <source>
        <dbReference type="EMBL" id="TBU99998.1"/>
    </source>
</evidence>
<comment type="caution">
    <text evidence="1">The sequence shown here is derived from an EMBL/GenBank/DDBJ whole genome shotgun (WGS) entry which is preliminary data.</text>
</comment>
<protein>
    <submittedName>
        <fullName evidence="1">Uncharacterized protein</fullName>
    </submittedName>
</protein>
<sequence length="72" mass="7914">MEEHFKKIGIPDGHRLVGTGMKALGGRKGQDIDLYFYDEVNVVGEVVASYEVSDSTGIYPPHCRTISAKKVC</sequence>
<proteinExistence type="predicted"/>
<reference evidence="1 2" key="1">
    <citation type="submission" date="2018-06" db="EMBL/GenBank/DDBJ databases">
        <title>Three novel Pseudomonas species isolated from symptomatic oak.</title>
        <authorList>
            <person name="Bueno-Gonzalez V."/>
            <person name="Brady C."/>
        </authorList>
    </citation>
    <scope>NUCLEOTIDE SEQUENCE [LARGE SCALE GENOMIC DNA]</scope>
    <source>
        <strain evidence="1 2">P17C</strain>
    </source>
</reference>
<dbReference type="Proteomes" id="UP000292639">
    <property type="component" value="Unassembled WGS sequence"/>
</dbReference>
<evidence type="ECO:0000313" key="2">
    <source>
        <dbReference type="Proteomes" id="UP000292639"/>
    </source>
</evidence>
<dbReference type="RefSeq" id="WP_131183090.1">
    <property type="nucleotide sequence ID" value="NZ_QJUO01000002.1"/>
</dbReference>
<organism evidence="1 2">
    <name type="scientific">Stutzerimonas kirkiae</name>
    <dbReference type="NCBI Taxonomy" id="2211392"/>
    <lineage>
        <taxon>Bacteria</taxon>
        <taxon>Pseudomonadati</taxon>
        <taxon>Pseudomonadota</taxon>
        <taxon>Gammaproteobacteria</taxon>
        <taxon>Pseudomonadales</taxon>
        <taxon>Pseudomonadaceae</taxon>
        <taxon>Stutzerimonas</taxon>
    </lineage>
</organism>
<keyword evidence="2" id="KW-1185">Reference proteome</keyword>
<accession>A0A4Q9RE84</accession>
<dbReference type="AlphaFoldDB" id="A0A4Q9RE84"/>
<name>A0A4Q9RE84_9GAMM</name>
<dbReference type="EMBL" id="QJUP01000001">
    <property type="protein sequence ID" value="TBU99998.1"/>
    <property type="molecule type" value="Genomic_DNA"/>
</dbReference>
<gene>
    <name evidence="1" type="ORF">DNJ96_01535</name>
</gene>